<comment type="subunit">
    <text evidence="10">Monomer. Associates with 30S ribosomal subunit, binds 16S rRNA.</text>
</comment>
<dbReference type="GO" id="GO:0005525">
    <property type="term" value="F:GTP binding"/>
    <property type="evidence" value="ECO:0007669"/>
    <property type="project" value="UniProtKB-UniRule"/>
</dbReference>
<feature type="binding site" evidence="10">
    <location>
        <position position="263"/>
    </location>
    <ligand>
        <name>Zn(2+)</name>
        <dbReference type="ChEBI" id="CHEBI:29105"/>
    </ligand>
</feature>
<dbReference type="EC" id="3.6.1.-" evidence="10"/>
<dbReference type="Gene3D" id="2.40.50.140">
    <property type="entry name" value="Nucleic acid-binding proteins"/>
    <property type="match status" value="1"/>
</dbReference>
<feature type="domain" description="CP-type G" evidence="12">
    <location>
        <begin position="81"/>
        <end position="239"/>
    </location>
</feature>
<dbReference type="Pfam" id="PF03193">
    <property type="entry name" value="RsgA_GTPase"/>
    <property type="match status" value="1"/>
</dbReference>
<keyword evidence="4 10" id="KW-0699">rRNA-binding</keyword>
<comment type="function">
    <text evidence="10">One of several proteins that assist in the late maturation steps of the functional core of the 30S ribosomal subunit. Helps release RbfA from mature subunits. May play a role in the assembly of ribosomal proteins into the subunit. Circularly permuted GTPase that catalyzes slow GTP hydrolysis, GTPase activity is stimulated by the 30S ribosomal subunit.</text>
</comment>
<dbReference type="EMBL" id="CP071793">
    <property type="protein sequence ID" value="QTD51184.1"/>
    <property type="molecule type" value="Genomic_DNA"/>
</dbReference>
<evidence type="ECO:0000256" key="1">
    <source>
        <dbReference type="ARBA" id="ARBA00022490"/>
    </source>
</evidence>
<comment type="cofactor">
    <cofactor evidence="10">
        <name>Zn(2+)</name>
        <dbReference type="ChEBI" id="CHEBI:29105"/>
    </cofactor>
    <text evidence="10">Binds 1 zinc ion per subunit.</text>
</comment>
<dbReference type="InterPro" id="IPR012340">
    <property type="entry name" value="NA-bd_OB-fold"/>
</dbReference>
<dbReference type="PANTHER" id="PTHR32120:SF11">
    <property type="entry name" value="SMALL RIBOSOMAL SUBUNIT BIOGENESIS GTPASE RSGA 1, MITOCHONDRIAL-RELATED"/>
    <property type="match status" value="1"/>
</dbReference>
<evidence type="ECO:0000256" key="6">
    <source>
        <dbReference type="ARBA" id="ARBA00022801"/>
    </source>
</evidence>
<dbReference type="Gene3D" id="3.40.50.300">
    <property type="entry name" value="P-loop containing nucleotide triphosphate hydrolases"/>
    <property type="match status" value="1"/>
</dbReference>
<dbReference type="InterPro" id="IPR010914">
    <property type="entry name" value="RsgA_GTPase_dom"/>
</dbReference>
<evidence type="ECO:0000256" key="5">
    <source>
        <dbReference type="ARBA" id="ARBA00022741"/>
    </source>
</evidence>
<dbReference type="InterPro" id="IPR030378">
    <property type="entry name" value="G_CP_dom"/>
</dbReference>
<feature type="binding site" evidence="10">
    <location>
        <begin position="181"/>
        <end position="189"/>
    </location>
    <ligand>
        <name>GTP</name>
        <dbReference type="ChEBI" id="CHEBI:37565"/>
    </ligand>
</feature>
<evidence type="ECO:0000256" key="9">
    <source>
        <dbReference type="ARBA" id="ARBA00023134"/>
    </source>
</evidence>
<comment type="subcellular location">
    <subcellularLocation>
        <location evidence="10">Cytoplasm</location>
    </subcellularLocation>
</comment>
<dbReference type="InterPro" id="IPR031944">
    <property type="entry name" value="RsgA_N"/>
</dbReference>
<dbReference type="PROSITE" id="PS51721">
    <property type="entry name" value="G_CP"/>
    <property type="match status" value="1"/>
</dbReference>
<dbReference type="Gene3D" id="1.10.40.50">
    <property type="entry name" value="Probable gtpase engc, domain 3"/>
    <property type="match status" value="1"/>
</dbReference>
<dbReference type="InterPro" id="IPR004881">
    <property type="entry name" value="Ribosome_biogen_GTPase_RsgA"/>
</dbReference>
<organism evidence="13 14">
    <name type="scientific">Sulfidibacter corallicola</name>
    <dbReference type="NCBI Taxonomy" id="2818388"/>
    <lineage>
        <taxon>Bacteria</taxon>
        <taxon>Pseudomonadati</taxon>
        <taxon>Acidobacteriota</taxon>
        <taxon>Holophagae</taxon>
        <taxon>Acanthopleuribacterales</taxon>
        <taxon>Acanthopleuribacteraceae</taxon>
        <taxon>Sulfidibacter</taxon>
    </lineage>
</organism>
<evidence type="ECO:0000256" key="7">
    <source>
        <dbReference type="ARBA" id="ARBA00022833"/>
    </source>
</evidence>
<dbReference type="Proteomes" id="UP000663929">
    <property type="component" value="Chromosome"/>
</dbReference>
<keyword evidence="9 10" id="KW-0342">GTP-binding</keyword>
<feature type="binding site" evidence="10">
    <location>
        <position position="270"/>
    </location>
    <ligand>
        <name>Zn(2+)</name>
        <dbReference type="ChEBI" id="CHEBI:29105"/>
    </ligand>
</feature>
<gene>
    <name evidence="10 13" type="primary">rsgA</name>
    <name evidence="13" type="ORF">J3U87_01835</name>
</gene>
<dbReference type="NCBIfam" id="TIGR00157">
    <property type="entry name" value="ribosome small subunit-dependent GTPase A"/>
    <property type="match status" value="1"/>
</dbReference>
<reference evidence="13" key="1">
    <citation type="submission" date="2021-03" db="EMBL/GenBank/DDBJ databases">
        <title>Acanthopleuribacteraceae sp. M133.</title>
        <authorList>
            <person name="Wang G."/>
        </authorList>
    </citation>
    <scope>NUCLEOTIDE SEQUENCE</scope>
    <source>
        <strain evidence="13">M133</strain>
    </source>
</reference>
<dbReference type="GO" id="GO:0003924">
    <property type="term" value="F:GTPase activity"/>
    <property type="evidence" value="ECO:0007669"/>
    <property type="project" value="UniProtKB-UniRule"/>
</dbReference>
<dbReference type="KEGG" id="scor:J3U87_01835"/>
<name>A0A8A4TPR3_SULCO</name>
<evidence type="ECO:0000259" key="12">
    <source>
        <dbReference type="PROSITE" id="PS51721"/>
    </source>
</evidence>
<dbReference type="CDD" id="cd01854">
    <property type="entry name" value="YjeQ_EngC"/>
    <property type="match status" value="1"/>
</dbReference>
<comment type="similarity">
    <text evidence="10">Belongs to the TRAFAC class YlqF/YawG GTPase family. RsgA subfamily.</text>
</comment>
<evidence type="ECO:0000256" key="3">
    <source>
        <dbReference type="ARBA" id="ARBA00022723"/>
    </source>
</evidence>
<evidence type="ECO:0000256" key="2">
    <source>
        <dbReference type="ARBA" id="ARBA00022517"/>
    </source>
</evidence>
<dbReference type="GO" id="GO:0019843">
    <property type="term" value="F:rRNA binding"/>
    <property type="evidence" value="ECO:0007669"/>
    <property type="project" value="UniProtKB-KW"/>
</dbReference>
<evidence type="ECO:0000313" key="14">
    <source>
        <dbReference type="Proteomes" id="UP000663929"/>
    </source>
</evidence>
<accession>A0A8A4TPR3</accession>
<dbReference type="GO" id="GO:0042274">
    <property type="term" value="P:ribosomal small subunit biogenesis"/>
    <property type="evidence" value="ECO:0007669"/>
    <property type="project" value="UniProtKB-UniRule"/>
</dbReference>
<feature type="binding site" evidence="10">
    <location>
        <position position="276"/>
    </location>
    <ligand>
        <name>Zn(2+)</name>
        <dbReference type="ChEBI" id="CHEBI:29105"/>
    </ligand>
</feature>
<keyword evidence="1 10" id="KW-0963">Cytoplasm</keyword>
<dbReference type="SUPFAM" id="SSF52540">
    <property type="entry name" value="P-loop containing nucleoside triphosphate hydrolases"/>
    <property type="match status" value="1"/>
</dbReference>
<dbReference type="HAMAP" id="MF_01820">
    <property type="entry name" value="GTPase_RsgA"/>
    <property type="match status" value="1"/>
</dbReference>
<keyword evidence="8 10" id="KW-0694">RNA-binding</keyword>
<evidence type="ECO:0000256" key="4">
    <source>
        <dbReference type="ARBA" id="ARBA00022730"/>
    </source>
</evidence>
<evidence type="ECO:0000256" key="8">
    <source>
        <dbReference type="ARBA" id="ARBA00022884"/>
    </source>
</evidence>
<protein>
    <recommendedName>
        <fullName evidence="10">Small ribosomal subunit biogenesis GTPase RsgA</fullName>
        <ecNumber evidence="10">3.6.1.-</ecNumber>
    </recommendedName>
</protein>
<keyword evidence="3 10" id="KW-0479">Metal-binding</keyword>
<proteinExistence type="inferred from homology"/>
<sequence>MKGLVTKTHNRFYEITIVDRGQTYLCSPKGIFKRKEDPEYRLPVVGDEVTIELLKRKQRGVDGYIVDITPRRNSLTRALTDKRRQRVMAANLAQLFIVSAVVKPGLDWGFIDRYLLTCELAGIPCAIVLNKIDLLEGDRVDALPSIYRDLGYPVIETSVKKNLGIDRLRDMTAHGISLLSGASGVGKSSLINQLVPEANLATGEVDQKRGTGKHTTTYSALVPLGDDAWLADSPGLRDFAPPPVEPDQVRFGYREITEAQGHCRFSTCLHDSEPECAIREGVSQGIVTEHRYKSYLAVLDEMREFHQSRFQ</sequence>
<keyword evidence="14" id="KW-1185">Reference proteome</keyword>
<dbReference type="GO" id="GO:0005737">
    <property type="term" value="C:cytoplasm"/>
    <property type="evidence" value="ECO:0007669"/>
    <property type="project" value="UniProtKB-SubCell"/>
</dbReference>
<dbReference type="GO" id="GO:0046872">
    <property type="term" value="F:metal ion binding"/>
    <property type="evidence" value="ECO:0007669"/>
    <property type="project" value="UniProtKB-KW"/>
</dbReference>
<evidence type="ECO:0000313" key="13">
    <source>
        <dbReference type="EMBL" id="QTD51184.1"/>
    </source>
</evidence>
<dbReference type="SUPFAM" id="SSF50249">
    <property type="entry name" value="Nucleic acid-binding proteins"/>
    <property type="match status" value="1"/>
</dbReference>
<keyword evidence="6 10" id="KW-0378">Hydrolase</keyword>
<dbReference type="RefSeq" id="WP_237381316.1">
    <property type="nucleotide sequence ID" value="NZ_CP071793.1"/>
</dbReference>
<keyword evidence="2 10" id="KW-0690">Ribosome biogenesis</keyword>
<dbReference type="InterPro" id="IPR027417">
    <property type="entry name" value="P-loop_NTPase"/>
</dbReference>
<evidence type="ECO:0000259" key="11">
    <source>
        <dbReference type="PROSITE" id="PS50936"/>
    </source>
</evidence>
<dbReference type="Pfam" id="PF16745">
    <property type="entry name" value="RsgA_N"/>
    <property type="match status" value="1"/>
</dbReference>
<dbReference type="PROSITE" id="PS50936">
    <property type="entry name" value="ENGC_GTPASE"/>
    <property type="match status" value="1"/>
</dbReference>
<keyword evidence="5 10" id="KW-0547">Nucleotide-binding</keyword>
<evidence type="ECO:0000256" key="10">
    <source>
        <dbReference type="HAMAP-Rule" id="MF_01820"/>
    </source>
</evidence>
<dbReference type="AlphaFoldDB" id="A0A8A4TPR3"/>
<dbReference type="PANTHER" id="PTHR32120">
    <property type="entry name" value="SMALL RIBOSOMAL SUBUNIT BIOGENESIS GTPASE RSGA"/>
    <property type="match status" value="1"/>
</dbReference>
<feature type="binding site" evidence="10">
    <location>
        <begin position="130"/>
        <end position="133"/>
    </location>
    <ligand>
        <name>GTP</name>
        <dbReference type="ChEBI" id="CHEBI:37565"/>
    </ligand>
</feature>
<keyword evidence="7 10" id="KW-0862">Zinc</keyword>
<feature type="binding site" evidence="10">
    <location>
        <position position="268"/>
    </location>
    <ligand>
        <name>Zn(2+)</name>
        <dbReference type="ChEBI" id="CHEBI:29105"/>
    </ligand>
</feature>
<feature type="domain" description="EngC GTPase" evidence="11">
    <location>
        <begin position="90"/>
        <end position="237"/>
    </location>
</feature>